<gene>
    <name evidence="1" type="ORF">CS063_13780</name>
</gene>
<dbReference type="EMBL" id="PEDL01000018">
    <property type="protein sequence ID" value="PHV69783.1"/>
    <property type="molecule type" value="Genomic_DNA"/>
</dbReference>
<protein>
    <submittedName>
        <fullName evidence="1">Uncharacterized protein</fullName>
    </submittedName>
</protein>
<comment type="caution">
    <text evidence="1">The sequence shown here is derived from an EMBL/GenBank/DDBJ whole genome shotgun (WGS) entry which is preliminary data.</text>
</comment>
<dbReference type="Proteomes" id="UP000224460">
    <property type="component" value="Unassembled WGS sequence"/>
</dbReference>
<organism evidence="1 2">
    <name type="scientific">Sporanaerobium hydrogeniformans</name>
    <dbReference type="NCBI Taxonomy" id="3072179"/>
    <lineage>
        <taxon>Bacteria</taxon>
        <taxon>Bacillati</taxon>
        <taxon>Bacillota</taxon>
        <taxon>Clostridia</taxon>
        <taxon>Lachnospirales</taxon>
        <taxon>Lachnospiraceae</taxon>
        <taxon>Sporanaerobium</taxon>
    </lineage>
</organism>
<evidence type="ECO:0000313" key="1">
    <source>
        <dbReference type="EMBL" id="PHV69783.1"/>
    </source>
</evidence>
<accession>A0AC61D9N9</accession>
<sequence>MKLNSYLLDLLTQSGRKESYIFELLDYQDNHKTYLKNCRSFKLDYSSLDSIKGKASITMTDDSQINFLTDRIKITMQIDTMGMRFLFPLGVFLMSSPSANRNGDTKELSTDVRDVQMYDKLYILYNDPVLDEHIIINGTSIDNEIARLLGTHLYNIPTSGRFTTIDKVFPVGTRKLEIINYLLDVINYHSLCVDGDGMYYAYPYIRPDERSIDIEYLSTKNNALEVQFQDELDIFNIPNIFFFTTNNADGTNYSYVYTNSNPDSPTSTVSRHMNIGSEVQTVDDCNSLDDLITKAKNYASGVTTKYRHIKINTMIMPIHGYLNCVLVQNEKYNGKTIETSWGIDSQAKSMYHNLREAVAI</sequence>
<reference evidence="1" key="1">
    <citation type="submission" date="2017-10" db="EMBL/GenBank/DDBJ databases">
        <title>Genome sequence of cellulolytic Lachnospiraceae bacterium XHS1971 isolated from hotspring sediment.</title>
        <authorList>
            <person name="Vasudevan G."/>
            <person name="Joshi A.J."/>
            <person name="Hivarkar S."/>
            <person name="Lanjekar V.B."/>
            <person name="Dhakephalkar P.K."/>
            <person name="Dagar S."/>
        </authorList>
    </citation>
    <scope>NUCLEOTIDE SEQUENCE</scope>
    <source>
        <strain evidence="1">XHS1971</strain>
    </source>
</reference>
<proteinExistence type="predicted"/>
<keyword evidence="2" id="KW-1185">Reference proteome</keyword>
<name>A0AC61D9N9_9FIRM</name>
<evidence type="ECO:0000313" key="2">
    <source>
        <dbReference type="Proteomes" id="UP000224460"/>
    </source>
</evidence>